<dbReference type="EMBL" id="VUJU01008512">
    <property type="protein sequence ID" value="KAF0729726.1"/>
    <property type="molecule type" value="Genomic_DNA"/>
</dbReference>
<accession>A0A6G0WQR4</accession>
<evidence type="ECO:0000256" key="1">
    <source>
        <dbReference type="SAM" id="MobiDB-lite"/>
    </source>
</evidence>
<comment type="caution">
    <text evidence="2">The sequence shown here is derived from an EMBL/GenBank/DDBJ whole genome shotgun (WGS) entry which is preliminary data.</text>
</comment>
<feature type="compositionally biased region" description="Basic and acidic residues" evidence="1">
    <location>
        <begin position="176"/>
        <end position="193"/>
    </location>
</feature>
<feature type="compositionally biased region" description="Polar residues" evidence="1">
    <location>
        <begin position="202"/>
        <end position="216"/>
    </location>
</feature>
<name>A0A6G0WQR4_APHCR</name>
<sequence length="216" mass="24949">MWSIIHFLDENTVETVPSKWFSKNKCAWPNNKSKRHIADQSDPIPQLFKWYKARALLTDIESFSKANRKCKKALYTTNLSSTETENDEMMNQNQKKPKEMLHSTKRNKIKLTGYDENDKFSDIDTADDDDNNTVVLKIPTYESDDSTSTKEIVEGSNNKELQKNQLSSPSSNQILDETHSKIETPSKNDHQEIEPFSLPARKNTQNKSPMKRFSQS</sequence>
<feature type="compositionally biased region" description="Polar residues" evidence="1">
    <location>
        <begin position="155"/>
        <end position="175"/>
    </location>
</feature>
<dbReference type="AlphaFoldDB" id="A0A6G0WQR4"/>
<protein>
    <submittedName>
        <fullName evidence="2">DUF4806 domain-containing protein</fullName>
    </submittedName>
</protein>
<evidence type="ECO:0000313" key="3">
    <source>
        <dbReference type="Proteomes" id="UP000478052"/>
    </source>
</evidence>
<keyword evidence="3" id="KW-1185">Reference proteome</keyword>
<gene>
    <name evidence="2" type="ORF">FWK35_00021644</name>
</gene>
<dbReference type="OrthoDB" id="6784356at2759"/>
<proteinExistence type="predicted"/>
<feature type="non-terminal residue" evidence="2">
    <location>
        <position position="216"/>
    </location>
</feature>
<organism evidence="2 3">
    <name type="scientific">Aphis craccivora</name>
    <name type="common">Cowpea aphid</name>
    <dbReference type="NCBI Taxonomy" id="307492"/>
    <lineage>
        <taxon>Eukaryota</taxon>
        <taxon>Metazoa</taxon>
        <taxon>Ecdysozoa</taxon>
        <taxon>Arthropoda</taxon>
        <taxon>Hexapoda</taxon>
        <taxon>Insecta</taxon>
        <taxon>Pterygota</taxon>
        <taxon>Neoptera</taxon>
        <taxon>Paraneoptera</taxon>
        <taxon>Hemiptera</taxon>
        <taxon>Sternorrhyncha</taxon>
        <taxon>Aphidomorpha</taxon>
        <taxon>Aphidoidea</taxon>
        <taxon>Aphididae</taxon>
        <taxon>Aphidini</taxon>
        <taxon>Aphis</taxon>
        <taxon>Aphis</taxon>
    </lineage>
</organism>
<evidence type="ECO:0000313" key="2">
    <source>
        <dbReference type="EMBL" id="KAF0729726.1"/>
    </source>
</evidence>
<dbReference type="Proteomes" id="UP000478052">
    <property type="component" value="Unassembled WGS sequence"/>
</dbReference>
<feature type="region of interest" description="Disordered" evidence="1">
    <location>
        <begin position="139"/>
        <end position="216"/>
    </location>
</feature>
<reference evidence="2 3" key="1">
    <citation type="submission" date="2019-08" db="EMBL/GenBank/DDBJ databases">
        <title>Whole genome of Aphis craccivora.</title>
        <authorList>
            <person name="Voronova N.V."/>
            <person name="Shulinski R.S."/>
            <person name="Bandarenka Y.V."/>
            <person name="Zhorov D.G."/>
            <person name="Warner D."/>
        </authorList>
    </citation>
    <scope>NUCLEOTIDE SEQUENCE [LARGE SCALE GENOMIC DNA]</scope>
    <source>
        <strain evidence="2">180601</strain>
        <tissue evidence="2">Whole Body</tissue>
    </source>
</reference>